<comment type="caution">
    <text evidence="7">The sequence shown here is derived from an EMBL/GenBank/DDBJ whole genome shotgun (WGS) entry which is preliminary data.</text>
</comment>
<keyword evidence="3 6" id="KW-0812">Transmembrane</keyword>
<feature type="transmembrane region" description="Helical" evidence="6">
    <location>
        <begin position="693"/>
        <end position="712"/>
    </location>
</feature>
<keyword evidence="5 6" id="KW-0472">Membrane</keyword>
<evidence type="ECO:0000256" key="4">
    <source>
        <dbReference type="ARBA" id="ARBA00022989"/>
    </source>
</evidence>
<feature type="transmembrane region" description="Helical" evidence="6">
    <location>
        <begin position="99"/>
        <end position="118"/>
    </location>
</feature>
<name>A0A5D0HK45_9FLAO</name>
<proteinExistence type="predicted"/>
<feature type="transmembrane region" description="Helical" evidence="6">
    <location>
        <begin position="719"/>
        <end position="740"/>
    </location>
</feature>
<gene>
    <name evidence="7" type="ORF">FUA24_19625</name>
</gene>
<feature type="transmembrane region" description="Helical" evidence="6">
    <location>
        <begin position="56"/>
        <end position="78"/>
    </location>
</feature>
<organism evidence="7 8">
    <name type="scientific">Seonamhaeicola marinus</name>
    <dbReference type="NCBI Taxonomy" id="1912246"/>
    <lineage>
        <taxon>Bacteria</taxon>
        <taxon>Pseudomonadati</taxon>
        <taxon>Bacteroidota</taxon>
        <taxon>Flavobacteriia</taxon>
        <taxon>Flavobacteriales</taxon>
        <taxon>Flavobacteriaceae</taxon>
    </lineage>
</organism>
<evidence type="ECO:0000256" key="2">
    <source>
        <dbReference type="ARBA" id="ARBA00022475"/>
    </source>
</evidence>
<feature type="transmembrane region" description="Helical" evidence="6">
    <location>
        <begin position="404"/>
        <end position="423"/>
    </location>
</feature>
<dbReference type="PANTHER" id="PTHR33529">
    <property type="entry name" value="SLR0882 PROTEIN-RELATED"/>
    <property type="match status" value="1"/>
</dbReference>
<dbReference type="GO" id="GO:0015920">
    <property type="term" value="P:lipopolysaccharide transport"/>
    <property type="evidence" value="ECO:0007669"/>
    <property type="project" value="TreeGrafter"/>
</dbReference>
<dbReference type="Pfam" id="PF03739">
    <property type="entry name" value="LptF_LptG"/>
    <property type="match status" value="1"/>
</dbReference>
<comment type="subcellular location">
    <subcellularLocation>
        <location evidence="1">Cell membrane</location>
        <topology evidence="1">Multi-pass membrane protein</topology>
    </subcellularLocation>
</comment>
<dbReference type="GO" id="GO:0043190">
    <property type="term" value="C:ATP-binding cassette (ABC) transporter complex"/>
    <property type="evidence" value="ECO:0007669"/>
    <property type="project" value="TreeGrafter"/>
</dbReference>
<keyword evidence="8" id="KW-1185">Reference proteome</keyword>
<reference evidence="7 8" key="1">
    <citation type="submission" date="2019-08" db="EMBL/GenBank/DDBJ databases">
        <title>Seonamhaeicola sediminis sp. nov., isolated from marine sediment.</title>
        <authorList>
            <person name="Cao W.R."/>
        </authorList>
    </citation>
    <scope>NUCLEOTIDE SEQUENCE [LARGE SCALE GENOMIC DNA]</scope>
    <source>
        <strain evidence="7 8">B011</strain>
    </source>
</reference>
<evidence type="ECO:0000256" key="3">
    <source>
        <dbReference type="ARBA" id="ARBA00022692"/>
    </source>
</evidence>
<feature type="transmembrane region" description="Helical" evidence="6">
    <location>
        <begin position="760"/>
        <end position="779"/>
    </location>
</feature>
<feature type="transmembrane region" description="Helical" evidence="6">
    <location>
        <begin position="631"/>
        <end position="654"/>
    </location>
</feature>
<keyword evidence="4 6" id="KW-1133">Transmembrane helix</keyword>
<evidence type="ECO:0000313" key="8">
    <source>
        <dbReference type="Proteomes" id="UP000323930"/>
    </source>
</evidence>
<dbReference type="OrthoDB" id="1096108at2"/>
<feature type="transmembrane region" description="Helical" evidence="6">
    <location>
        <begin position="599"/>
        <end position="619"/>
    </location>
</feature>
<dbReference type="PANTHER" id="PTHR33529:SF6">
    <property type="entry name" value="YJGP_YJGQ FAMILY PERMEASE"/>
    <property type="match status" value="1"/>
</dbReference>
<dbReference type="AlphaFoldDB" id="A0A5D0HK45"/>
<feature type="transmembrane region" description="Helical" evidence="6">
    <location>
        <begin position="377"/>
        <end position="397"/>
    </location>
</feature>
<feature type="transmembrane region" description="Helical" evidence="6">
    <location>
        <begin position="12"/>
        <end position="36"/>
    </location>
</feature>
<evidence type="ECO:0000256" key="1">
    <source>
        <dbReference type="ARBA" id="ARBA00004651"/>
    </source>
</evidence>
<evidence type="ECO:0000256" key="5">
    <source>
        <dbReference type="ARBA" id="ARBA00023136"/>
    </source>
</evidence>
<accession>A0A5D0HK45</accession>
<dbReference type="InterPro" id="IPR005495">
    <property type="entry name" value="LptG/LptF_permease"/>
</dbReference>
<protein>
    <submittedName>
        <fullName evidence="7">YjgP/YjgQ family permease</fullName>
    </submittedName>
</protein>
<dbReference type="EMBL" id="VSDQ01000718">
    <property type="protein sequence ID" value="TYA71764.1"/>
    <property type="molecule type" value="Genomic_DNA"/>
</dbReference>
<feature type="transmembrane region" description="Helical" evidence="6">
    <location>
        <begin position="435"/>
        <end position="453"/>
    </location>
</feature>
<dbReference type="Proteomes" id="UP000323930">
    <property type="component" value="Unassembled WGS sequence"/>
</dbReference>
<feature type="transmembrane region" description="Helical" evidence="6">
    <location>
        <begin position="567"/>
        <end position="587"/>
    </location>
</feature>
<evidence type="ECO:0000256" key="6">
    <source>
        <dbReference type="SAM" id="Phobius"/>
    </source>
</evidence>
<evidence type="ECO:0000313" key="7">
    <source>
        <dbReference type="EMBL" id="TYA71764.1"/>
    </source>
</evidence>
<keyword evidence="2" id="KW-1003">Cell membrane</keyword>
<dbReference type="RefSeq" id="WP_148544750.1">
    <property type="nucleotide sequence ID" value="NZ_VSDQ01000718.1"/>
</dbReference>
<sequence length="789" mass="89792">MKILDRYILTTYLRTFISVFLILMLIFILQTIWLYIRELSGKDLDLLIVGKFLIYFMPKLIPLVLPLTILLASIMVFGNFAENYEFAAMKSTGISLQRAMSGLSIFIVGLAITTFFFSNNVIPWAELNSYNLRKNIAKLKPAAAIAEGQFNKIESTPYTIKVEKKYGENDKFLEDVTIHMKGSDGRKNTTIIRSKTGELASSEDSDVLKLILYDGNYYSEMSPSKTKDKKKKPFAKSKFEKYIINIDLSKMNNVDLDEQTQTDKYNMLPISGLRKAIDSLEQRKKEDYETLAKVMFSKSSVVERPKKNKKNITKIPEDSIYTGEILDVFNTRKKLEMVDAAGRQLTTSKQVLVSKKEMRKRAKSLLNRHYMSFYDKFALGFACIILFFVGAPLGALIRKGGIGLPMVIAILLFLTYHFIGIFATNSSKNGSFNPILASWTSTLIMLPLSVFLTRKATADKNLFEGDGLFEFLKKIFRLKKKDEPIDTSVFDVTDSEYGSLDAYHNDKLINILKNHKEFGYKAIYRNTALAILNKRGITSQQLKFSGNYNNREYEQTINLKNKFEEDLNLTFVLYIISLVASIVGAILDNNNFPGTGTTLLVLGTIATVLFIISFVKLCFSEHNLRKQIGKGFNSSFILVYVIGIPLFFIGYYLLEKDVKNSFNLDLLDDKNGNKIELSDIANKAKQDYKAHSIYSLVLYSLGVILLIGFFIFRNNKLPHLASAAIQLSIVSLVLFAVYYFKSLFNLNRLYSDESLKTKKTPILLLIIGFPLYWIAHIIFKTKIKEDLNA</sequence>